<evidence type="ECO:0008006" key="3">
    <source>
        <dbReference type="Google" id="ProtNLM"/>
    </source>
</evidence>
<dbReference type="PIRSF" id="PIRSF029202">
    <property type="entry name" value="UCP029202"/>
    <property type="match status" value="1"/>
</dbReference>
<dbReference type="EMBL" id="QFPW01000006">
    <property type="protein sequence ID" value="PZQ49747.1"/>
    <property type="molecule type" value="Genomic_DNA"/>
</dbReference>
<protein>
    <recommendedName>
        <fullName evidence="3">DUF2184 domain-containing protein</fullName>
    </recommendedName>
</protein>
<accession>A0A2W5PXX5</accession>
<dbReference type="Pfam" id="PF09950">
    <property type="entry name" value="Major_capside"/>
    <property type="match status" value="1"/>
</dbReference>
<dbReference type="AlphaFoldDB" id="A0A2W5PXX5"/>
<dbReference type="Proteomes" id="UP000249185">
    <property type="component" value="Unassembled WGS sequence"/>
</dbReference>
<organism evidence="1 2">
    <name type="scientific">Rhodovulum sulfidophilum</name>
    <name type="common">Rhodobacter sulfidophilus</name>
    <dbReference type="NCBI Taxonomy" id="35806"/>
    <lineage>
        <taxon>Bacteria</taxon>
        <taxon>Pseudomonadati</taxon>
        <taxon>Pseudomonadota</taxon>
        <taxon>Alphaproteobacteria</taxon>
        <taxon>Rhodobacterales</taxon>
        <taxon>Paracoccaceae</taxon>
        <taxon>Rhodovulum</taxon>
    </lineage>
</organism>
<reference evidence="1 2" key="1">
    <citation type="submission" date="2017-08" db="EMBL/GenBank/DDBJ databases">
        <title>Infants hospitalized years apart are colonized by the same room-sourced microbial strains.</title>
        <authorList>
            <person name="Brooks B."/>
            <person name="Olm M.R."/>
            <person name="Firek B.A."/>
            <person name="Baker R."/>
            <person name="Thomas B.C."/>
            <person name="Morowitz M.J."/>
            <person name="Banfield J.F."/>
        </authorList>
    </citation>
    <scope>NUCLEOTIDE SEQUENCE [LARGE SCALE GENOMIC DNA]</scope>
    <source>
        <strain evidence="1">S2_005_002_R2_34</strain>
    </source>
</reference>
<comment type="caution">
    <text evidence="1">The sequence shown here is derived from an EMBL/GenBank/DDBJ whole genome shotgun (WGS) entry which is preliminary data.</text>
</comment>
<gene>
    <name evidence="1" type="ORF">DI556_09760</name>
</gene>
<evidence type="ECO:0000313" key="2">
    <source>
        <dbReference type="Proteomes" id="UP000249185"/>
    </source>
</evidence>
<proteinExistence type="predicted"/>
<dbReference type="InterPro" id="IPR020049">
    <property type="entry name" value="Major_capsid-like"/>
</dbReference>
<name>A0A2W5PXX5_RHOSU</name>
<sequence>MHGYNTDSMQQALAFLTAQAYKVNATVYATVYPDWDFGRLIYVDSSGPAWVPGTITYMTDFSGKAEWQSTGAKDIPLADVSGDFKMSTFHMAAIGYQYNLGELQQMIGMGLPLPTRRASAARQAYTKFMFDLTLFGDTTKGLYGVCNNPNVPVIALPADGTGGVRFWVDENGVGMKEPAKIVRDVNLMIQGVAQSTFDTVYADTVLLPKEALDYISGTPYSALTTETILSFILRTNLYTIRTGRQLTIRSFPELSTAATSTAAPSSAGLGRMVAYNNAPEYMKLNLPMPHQFLPVWQDGPMNWLVPGIFRTGGVEFMSTVAVRYADGVSEPAAVV</sequence>
<evidence type="ECO:0000313" key="1">
    <source>
        <dbReference type="EMBL" id="PZQ49747.1"/>
    </source>
</evidence>